<keyword evidence="2" id="KW-1185">Reference proteome</keyword>
<dbReference type="Proteomes" id="UP000006163">
    <property type="component" value="Plasmid VS116_lp54"/>
</dbReference>
<dbReference type="SUPFAM" id="SSF69796">
    <property type="entry name" value="Thymidylate synthase-complementing protein Thy1"/>
    <property type="match status" value="1"/>
</dbReference>
<sequence>MEKSFSDKIKHHQKNSYKLYQDMVNSNIPKELSRIILPLSLYLIY</sequence>
<name>C0R8B0_BORVA</name>
<dbReference type="InterPro" id="IPR036098">
    <property type="entry name" value="Thymidylate_synthase_ThyX_sf"/>
</dbReference>
<evidence type="ECO:0000313" key="1">
    <source>
        <dbReference type="EMBL" id="ACN52698.1"/>
    </source>
</evidence>
<organism evidence="1 2">
    <name type="scientific">Borreliella valaisiana VS116</name>
    <dbReference type="NCBI Taxonomy" id="445987"/>
    <lineage>
        <taxon>Bacteria</taxon>
        <taxon>Pseudomonadati</taxon>
        <taxon>Spirochaetota</taxon>
        <taxon>Spirochaetia</taxon>
        <taxon>Spirochaetales</taxon>
        <taxon>Borreliaceae</taxon>
        <taxon>Borreliella</taxon>
    </lineage>
</organism>
<geneLocation type="plasmid" evidence="1 2">
    <name>VS116_lp54</name>
</geneLocation>
<dbReference type="GO" id="GO:0050797">
    <property type="term" value="F:thymidylate synthase (FAD) activity"/>
    <property type="evidence" value="ECO:0007669"/>
    <property type="project" value="InterPro"/>
</dbReference>
<keyword evidence="1" id="KW-0614">Plasmid</keyword>
<gene>
    <name evidence="1" type="ORF">BVAVS116_A0069</name>
</gene>
<reference evidence="1 2" key="1">
    <citation type="journal article" date="2012" name="J. Bacteriol.">
        <title>Whole-Genome Sequences of Borrelia bissettii, Borrelia valaisiana, and Borrelia spielmanii.</title>
        <authorList>
            <person name="Schutzer S.E."/>
            <person name="Fraser-Liggett C.M."/>
            <person name="Qiu W.G."/>
            <person name="Kraiczy P."/>
            <person name="Mongodin E.F."/>
            <person name="Dunn J.J."/>
            <person name="Luft B.J."/>
            <person name="Casjens S.R."/>
        </authorList>
    </citation>
    <scope>NUCLEOTIDE SEQUENCE [LARGE SCALE GENOMIC DNA]</scope>
    <source>
        <strain evidence="1 2">VS116</strain>
        <plasmid evidence="1">VS116_lp54</plasmid>
    </source>
</reference>
<dbReference type="GO" id="GO:0050660">
    <property type="term" value="F:flavin adenine dinucleotide binding"/>
    <property type="evidence" value="ECO:0007669"/>
    <property type="project" value="InterPro"/>
</dbReference>
<dbReference type="HOGENOM" id="CLU_3196841_0_0_12"/>
<accession>C0R8B0</accession>
<dbReference type="AlphaFoldDB" id="C0R8B0"/>
<evidence type="ECO:0000313" key="2">
    <source>
        <dbReference type="Proteomes" id="UP000006163"/>
    </source>
</evidence>
<proteinExistence type="predicted"/>
<protein>
    <submittedName>
        <fullName evidence="1">Thymidylate synthase ThyX (TS)</fullName>
    </submittedName>
</protein>
<dbReference type="GO" id="GO:0006231">
    <property type="term" value="P:dTMP biosynthetic process"/>
    <property type="evidence" value="ECO:0007669"/>
    <property type="project" value="InterPro"/>
</dbReference>
<dbReference type="Gene3D" id="1.20.5.3070">
    <property type="match status" value="1"/>
</dbReference>
<dbReference type="EMBL" id="CP001433">
    <property type="protein sequence ID" value="ACN52698.1"/>
    <property type="molecule type" value="Genomic_DNA"/>
</dbReference>